<dbReference type="PANTHER" id="PTHR11042:SF136">
    <property type="entry name" value="EIF-2-ALPHA KINASE GCN2"/>
    <property type="match status" value="1"/>
</dbReference>
<dbReference type="GO" id="GO:0005524">
    <property type="term" value="F:ATP binding"/>
    <property type="evidence" value="ECO:0007669"/>
    <property type="project" value="UniProtKB-KW"/>
</dbReference>
<evidence type="ECO:0000313" key="8">
    <source>
        <dbReference type="EMBL" id="TFY77050.1"/>
    </source>
</evidence>
<dbReference type="AlphaFoldDB" id="A0A4Y9ZS45"/>
<evidence type="ECO:0000256" key="5">
    <source>
        <dbReference type="ARBA" id="ARBA00037982"/>
    </source>
</evidence>
<dbReference type="SUPFAM" id="SSF55681">
    <property type="entry name" value="Class II aaRS and biotin synthetases"/>
    <property type="match status" value="1"/>
</dbReference>
<dbReference type="Pfam" id="PF00069">
    <property type="entry name" value="Pkinase"/>
    <property type="match status" value="1"/>
</dbReference>
<keyword evidence="1" id="KW-0808">Transferase</keyword>
<dbReference type="SUPFAM" id="SSF56112">
    <property type="entry name" value="Protein kinase-like (PK-like)"/>
    <property type="match status" value="1"/>
</dbReference>
<dbReference type="OrthoDB" id="341578at2759"/>
<dbReference type="PROSITE" id="PS50011">
    <property type="entry name" value="PROTEIN_KINASE_DOM"/>
    <property type="match status" value="1"/>
</dbReference>
<evidence type="ECO:0000259" key="7">
    <source>
        <dbReference type="PROSITE" id="PS50011"/>
    </source>
</evidence>
<keyword evidence="2" id="KW-0547">Nucleotide-binding</keyword>
<dbReference type="PANTHER" id="PTHR11042">
    <property type="entry name" value="EUKARYOTIC TRANSLATION INITIATION FACTOR 2-ALPHA KINASE EIF2-ALPHA KINASE -RELATED"/>
    <property type="match status" value="1"/>
</dbReference>
<evidence type="ECO:0000256" key="1">
    <source>
        <dbReference type="ARBA" id="ARBA00022679"/>
    </source>
</evidence>
<dbReference type="Gene3D" id="3.40.50.800">
    <property type="entry name" value="Anticodon-binding domain"/>
    <property type="match status" value="1"/>
</dbReference>
<sequence>MRTLYIQMEFVERQTLKERIAEGLSESEAWRLFQQIVEALVHMSSLGILHRDIKLTNIFIDGKGDCKVGDFGLATSSLAAVDPTDVSPHAVTTEADLTLEVGTKLYIAPEVQSRKKGPRDHTKADMYSLGIVFFEMNYAFSTGAERIAVIEDLRKIDVFFPRDWDPSRTRQKQIITWLLQHDPAKRPSALELSQSNLMPPRMEDEYFKGALRMMSKPDSPHHQAVLAALFSQTTKDPLRGLLYDMEVEVPEHISLNGIVRDTLAAIFRLHGAVEMEPPLLMPVAETDEIGDRAVFLDRHGEVVVLPDDALLPFARLAARSNTRRIKRFHIGDTYRANKVAGHPRVAKAAVFDFITVDVANGPMISSAEAIILMNECLNSFPSLAQHYEIHISHSRIIELALERIPEDLRAFVIETLMQARSSWAQKRQMLLKKGLLRSLVDELEIMEDTDEDCDALVTRLEKISPHFSGIILPYVEDIKKTIQFATIAGATRAIFLHPLMMMDRRGFFKDGPCFEVVGRNKRSDVLAVAGRYDNVIAHFTPPKVKAEPVCAVGLQISLEKILVALATYQAVSVKNLLKEQRSFGFWSPRRCDVFVVSYQYGQLSERLEVAALLWRHNISADVMYESGLPDGEHENHFDLCNREGIFVWPRPKPARRDQPAFRIKSILKGTEYDVSRQELVPWLQHQIAEQKRIDASTSGAPALSDAPQISSSSKDVAGNPDVQLLLPGDAKKHRKQTKQIFLDRAFETGVQIKSAFESGIPVVAVDVPAATFYALTKSSSWVTEDDAWKAISATFPTQYAGYASQVREAVARKRADGHRFILLFAAREERVHLLMFS</sequence>
<dbReference type="EMBL" id="SFCI01001015">
    <property type="protein sequence ID" value="TFY77050.1"/>
    <property type="molecule type" value="Genomic_DNA"/>
</dbReference>
<dbReference type="GO" id="GO:0004694">
    <property type="term" value="F:eukaryotic translation initiation factor 2alpha kinase activity"/>
    <property type="evidence" value="ECO:0007669"/>
    <property type="project" value="TreeGrafter"/>
</dbReference>
<dbReference type="STRING" id="135208.A0A4Y9ZS45"/>
<reference evidence="8 9" key="1">
    <citation type="submission" date="2019-02" db="EMBL/GenBank/DDBJ databases">
        <title>Genome sequencing of the rare red list fungi Hericium alpestre (H. flagellum).</title>
        <authorList>
            <person name="Buettner E."/>
            <person name="Kellner H."/>
        </authorList>
    </citation>
    <scope>NUCLEOTIDE SEQUENCE [LARGE SCALE GENOMIC DNA]</scope>
    <source>
        <strain evidence="8 9">DSM 108284</strain>
    </source>
</reference>
<dbReference type="Gene3D" id="1.10.510.10">
    <property type="entry name" value="Transferase(Phosphotransferase) domain 1"/>
    <property type="match status" value="1"/>
</dbReference>
<organism evidence="8 9">
    <name type="scientific">Hericium alpestre</name>
    <dbReference type="NCBI Taxonomy" id="135208"/>
    <lineage>
        <taxon>Eukaryota</taxon>
        <taxon>Fungi</taxon>
        <taxon>Dikarya</taxon>
        <taxon>Basidiomycota</taxon>
        <taxon>Agaricomycotina</taxon>
        <taxon>Agaricomycetes</taxon>
        <taxon>Russulales</taxon>
        <taxon>Hericiaceae</taxon>
        <taxon>Hericium</taxon>
    </lineage>
</organism>
<dbReference type="GO" id="GO:0005829">
    <property type="term" value="C:cytosol"/>
    <property type="evidence" value="ECO:0007669"/>
    <property type="project" value="TreeGrafter"/>
</dbReference>
<proteinExistence type="inferred from homology"/>
<evidence type="ECO:0000256" key="2">
    <source>
        <dbReference type="ARBA" id="ARBA00022741"/>
    </source>
</evidence>
<name>A0A4Y9ZS45_9AGAM</name>
<evidence type="ECO:0000256" key="4">
    <source>
        <dbReference type="ARBA" id="ARBA00022840"/>
    </source>
</evidence>
<dbReference type="GO" id="GO:1990625">
    <property type="term" value="P:negative regulation of cytoplasmic translational initiation in response to stress"/>
    <property type="evidence" value="ECO:0007669"/>
    <property type="project" value="TreeGrafter"/>
</dbReference>
<dbReference type="InterPro" id="IPR011009">
    <property type="entry name" value="Kinase-like_dom_sf"/>
</dbReference>
<dbReference type="InterPro" id="IPR008271">
    <property type="entry name" value="Ser/Thr_kinase_AS"/>
</dbReference>
<evidence type="ECO:0000256" key="6">
    <source>
        <dbReference type="SAM" id="MobiDB-lite"/>
    </source>
</evidence>
<gene>
    <name evidence="8" type="ORF">EWM64_g6962</name>
</gene>
<dbReference type="InterPro" id="IPR024435">
    <property type="entry name" value="HisRS-related_dom"/>
</dbReference>
<accession>A0A4Y9ZS45</accession>
<dbReference type="Proteomes" id="UP000298061">
    <property type="component" value="Unassembled WGS sequence"/>
</dbReference>
<dbReference type="Pfam" id="PF12745">
    <property type="entry name" value="HGTP_anticodon2"/>
    <property type="match status" value="1"/>
</dbReference>
<feature type="region of interest" description="Disordered" evidence="6">
    <location>
        <begin position="694"/>
        <end position="716"/>
    </location>
</feature>
<dbReference type="Gene3D" id="3.30.930.10">
    <property type="entry name" value="Bira Bifunctional Protein, Domain 2"/>
    <property type="match status" value="1"/>
</dbReference>
<comment type="similarity">
    <text evidence="5">Belongs to the protein kinase superfamily. Ser/Thr protein kinase family. GCN2 subfamily.</text>
</comment>
<keyword evidence="3" id="KW-0418">Kinase</keyword>
<keyword evidence="4" id="KW-0067">ATP-binding</keyword>
<dbReference type="GO" id="GO:0007165">
    <property type="term" value="P:signal transduction"/>
    <property type="evidence" value="ECO:0007669"/>
    <property type="project" value="UniProtKB-ARBA"/>
</dbReference>
<feature type="domain" description="Protein kinase" evidence="7">
    <location>
        <begin position="1"/>
        <end position="207"/>
    </location>
</feature>
<protein>
    <recommendedName>
        <fullName evidence="7">Protein kinase domain-containing protein</fullName>
    </recommendedName>
</protein>
<dbReference type="InterPro" id="IPR000719">
    <property type="entry name" value="Prot_kinase_dom"/>
</dbReference>
<evidence type="ECO:0000313" key="9">
    <source>
        <dbReference type="Proteomes" id="UP000298061"/>
    </source>
</evidence>
<dbReference type="SMART" id="SM00220">
    <property type="entry name" value="S_TKc"/>
    <property type="match status" value="1"/>
</dbReference>
<dbReference type="InterPro" id="IPR045864">
    <property type="entry name" value="aa-tRNA-synth_II/BPL/LPL"/>
</dbReference>
<comment type="caution">
    <text evidence="8">The sequence shown here is derived from an EMBL/GenBank/DDBJ whole genome shotgun (WGS) entry which is preliminary data.</text>
</comment>
<dbReference type="InterPro" id="IPR050339">
    <property type="entry name" value="CC_SR_Kinase"/>
</dbReference>
<dbReference type="InterPro" id="IPR036621">
    <property type="entry name" value="Anticodon-bd_dom_sf"/>
</dbReference>
<dbReference type="GO" id="GO:0005634">
    <property type="term" value="C:nucleus"/>
    <property type="evidence" value="ECO:0007669"/>
    <property type="project" value="TreeGrafter"/>
</dbReference>
<dbReference type="PROSITE" id="PS00108">
    <property type="entry name" value="PROTEIN_KINASE_ST"/>
    <property type="match status" value="1"/>
</dbReference>
<keyword evidence="9" id="KW-1185">Reference proteome</keyword>
<evidence type="ECO:0000256" key="3">
    <source>
        <dbReference type="ARBA" id="ARBA00022777"/>
    </source>
</evidence>